<dbReference type="Proteomes" id="UP000642876">
    <property type="component" value="Unassembled WGS sequence"/>
</dbReference>
<gene>
    <name evidence="2" type="ORF">H7348_01195</name>
    <name evidence="3" type="ORF">IAU68_08005</name>
</gene>
<dbReference type="RefSeq" id="WP_171192783.1">
    <property type="nucleotide sequence ID" value="NZ_CP061032.1"/>
</dbReference>
<evidence type="ECO:0000313" key="4">
    <source>
        <dbReference type="Proteomes" id="UP000516235"/>
    </source>
</evidence>
<dbReference type="EMBL" id="CP061032">
    <property type="protein sequence ID" value="QNP89640.1"/>
    <property type="molecule type" value="Genomic_DNA"/>
</dbReference>
<dbReference type="KEGG" id="cluj:IAU68_08005"/>
<organism evidence="3 4">
    <name type="scientific">Corynebacterium lujinxingii</name>
    <dbReference type="NCBI Taxonomy" id="2763010"/>
    <lineage>
        <taxon>Bacteria</taxon>
        <taxon>Bacillati</taxon>
        <taxon>Actinomycetota</taxon>
        <taxon>Actinomycetes</taxon>
        <taxon>Mycobacteriales</taxon>
        <taxon>Corynebacteriaceae</taxon>
        <taxon>Corynebacterium</taxon>
    </lineage>
</organism>
<feature type="domain" description="SAV-6107-like HEPN" evidence="1">
    <location>
        <begin position="50"/>
        <end position="132"/>
    </location>
</feature>
<evidence type="ECO:0000313" key="5">
    <source>
        <dbReference type="Proteomes" id="UP000642876"/>
    </source>
</evidence>
<evidence type="ECO:0000313" key="3">
    <source>
        <dbReference type="EMBL" id="QNP89640.1"/>
    </source>
</evidence>
<accession>A0A7H0JX74</accession>
<keyword evidence="5" id="KW-1185">Reference proteome</keyword>
<evidence type="ECO:0000313" key="2">
    <source>
        <dbReference type="EMBL" id="MBC3177933.1"/>
    </source>
</evidence>
<sequence>MGSVVSATTGRAYGDFAAPRKADTFLFAAETLLADAHKEFSAGHYDLALENAYRAALRIAGARNAQSAVLRKRKRLPTNAWDKLALTGDDGARWAQEFSAYSAQRGRVASGIEDNPSPVVVSGLIGAVEEFYLETTGGGGALAA</sequence>
<evidence type="ECO:0000259" key="1">
    <source>
        <dbReference type="Pfam" id="PF18726"/>
    </source>
</evidence>
<dbReference type="Pfam" id="PF18726">
    <property type="entry name" value="HEPN_SAV_6107"/>
    <property type="match status" value="1"/>
</dbReference>
<dbReference type="EMBL" id="JACMYE010000001">
    <property type="protein sequence ID" value="MBC3177933.1"/>
    <property type="molecule type" value="Genomic_DNA"/>
</dbReference>
<name>A0A7H0JX74_9CORY</name>
<reference evidence="4 5" key="1">
    <citation type="submission" date="2020-08" db="EMBL/GenBank/DDBJ databases">
        <title>novel species in genus Corynebacterium.</title>
        <authorList>
            <person name="Zhang G."/>
        </authorList>
    </citation>
    <scope>NUCLEOTIDE SEQUENCE [LARGE SCALE GENOMIC DNA]</scope>
    <source>
        <strain evidence="3">Zg-917</strain>
        <strain evidence="4 5">zg-917</strain>
    </source>
</reference>
<dbReference type="Proteomes" id="UP000516235">
    <property type="component" value="Chromosome"/>
</dbReference>
<proteinExistence type="predicted"/>
<dbReference type="InterPro" id="IPR040891">
    <property type="entry name" value="HEPN_SAV_6107"/>
</dbReference>
<protein>
    <recommendedName>
        <fullName evidence="1">SAV-6107-like HEPN domain-containing protein</fullName>
    </recommendedName>
</protein>
<dbReference type="AlphaFoldDB" id="A0A7H0JX74"/>